<reference evidence="8 9" key="1">
    <citation type="submission" date="2016-10" db="EMBL/GenBank/DDBJ databases">
        <authorList>
            <person name="de Groot N.N."/>
        </authorList>
    </citation>
    <scope>NUCLEOTIDE SEQUENCE [LARGE SCALE GENOMIC DNA]</scope>
    <source>
        <strain evidence="8 9">L 420-91</strain>
    </source>
</reference>
<dbReference type="GO" id="GO:0008168">
    <property type="term" value="F:methyltransferase activity"/>
    <property type="evidence" value="ECO:0007669"/>
    <property type="project" value="UniProtKB-KW"/>
</dbReference>
<feature type="domain" description="Serine hydroxymethyltransferase-like" evidence="6">
    <location>
        <begin position="5"/>
        <end position="379"/>
    </location>
</feature>
<comment type="similarity">
    <text evidence="2">Belongs to the SHMT family.</text>
</comment>
<evidence type="ECO:0000256" key="4">
    <source>
        <dbReference type="ARBA" id="ARBA00022605"/>
    </source>
</evidence>
<organism evidence="8 9">
    <name type="scientific">Aneurinibacillus thermoaerophilus</name>
    <dbReference type="NCBI Taxonomy" id="143495"/>
    <lineage>
        <taxon>Bacteria</taxon>
        <taxon>Bacillati</taxon>
        <taxon>Bacillota</taxon>
        <taxon>Bacilli</taxon>
        <taxon>Bacillales</taxon>
        <taxon>Paenibacillaceae</taxon>
        <taxon>Aneurinibacillus group</taxon>
        <taxon>Aneurinibacillus</taxon>
    </lineage>
</organism>
<accession>A0A1G8BLN7</accession>
<dbReference type="GO" id="GO:0046653">
    <property type="term" value="P:tetrahydrofolate metabolic process"/>
    <property type="evidence" value="ECO:0007669"/>
    <property type="project" value="TreeGrafter"/>
</dbReference>
<dbReference type="GO" id="GO:0019264">
    <property type="term" value="P:glycine biosynthetic process from serine"/>
    <property type="evidence" value="ECO:0007669"/>
    <property type="project" value="TreeGrafter"/>
</dbReference>
<dbReference type="InterPro" id="IPR049943">
    <property type="entry name" value="Ser_HO-MeTrfase-like"/>
</dbReference>
<keyword evidence="3" id="KW-0554">One-carbon metabolism</keyword>
<comment type="cofactor">
    <cofactor evidence="1">
        <name>pyridoxal 5'-phosphate</name>
        <dbReference type="ChEBI" id="CHEBI:597326"/>
    </cofactor>
</comment>
<keyword evidence="5" id="KW-0663">Pyridoxal phosphate</keyword>
<dbReference type="GeneID" id="97141258"/>
<dbReference type="Gene3D" id="3.90.1150.10">
    <property type="entry name" value="Aspartate Aminotransferase, domain 1"/>
    <property type="match status" value="1"/>
</dbReference>
<keyword evidence="8" id="KW-0489">Methyltransferase</keyword>
<dbReference type="AlphaFoldDB" id="A0A1G8BLN7"/>
<name>A0A1G8BLN7_ANETH</name>
<keyword evidence="10" id="KW-1185">Reference proteome</keyword>
<dbReference type="EMBL" id="FNDE01000020">
    <property type="protein sequence ID" value="SDH33490.1"/>
    <property type="molecule type" value="Genomic_DNA"/>
</dbReference>
<sequence length="440" mass="49695">MNIYEIVDMLRECESNKYKTINLVPSENEATTLSRLPLLLDLYNRYFFNDKQKWNEWFFRGAQEVHRLETEVAIPLLQELGKAQYVNLRPLSGLNCGLIVLKALGGGIGANILTVSPEQGGHFATKDLAESLGLKVNFMTGPDEHSIDFDLLKTQLLERDVHLVYVDQSNCLFPIDLEKLVQSVKETSPKTIIHVDVSHWLGLIFGNVMKNPLVLGIDSFGGSTHKTFPGPQKAVFFTNNLEIEQKFKEVQSYIVSSHHFGAVASLAISLLEFKNCGGFDYAHRIVGNAKTLANELYHLGYDVKGKERGYTIGHQIWLSTDNTGISSYEASERLYKVGIRVNVYNSLPSFRGKLALRLGVNEITRHGAHAEDMVELASVMDDAIRERLSVSELQRRVKNIRTRYINSYGYSMDDRKLRELCIQTFLSSIEGVNCAEHSTW</sequence>
<evidence type="ECO:0000313" key="7">
    <source>
        <dbReference type="EMBL" id="QYY44063.1"/>
    </source>
</evidence>
<dbReference type="PANTHER" id="PTHR11680:SF35">
    <property type="entry name" value="SERINE HYDROXYMETHYLTRANSFERASE 1"/>
    <property type="match status" value="1"/>
</dbReference>
<evidence type="ECO:0000313" key="10">
    <source>
        <dbReference type="Proteomes" id="UP000826616"/>
    </source>
</evidence>
<keyword evidence="8" id="KW-0808">Transferase</keyword>
<dbReference type="GO" id="GO:0006730">
    <property type="term" value="P:one-carbon metabolic process"/>
    <property type="evidence" value="ECO:0007669"/>
    <property type="project" value="UniProtKB-KW"/>
</dbReference>
<evidence type="ECO:0000313" key="8">
    <source>
        <dbReference type="EMBL" id="SDH33490.1"/>
    </source>
</evidence>
<dbReference type="InterPro" id="IPR015422">
    <property type="entry name" value="PyrdxlP-dep_Trfase_small"/>
</dbReference>
<evidence type="ECO:0000256" key="3">
    <source>
        <dbReference type="ARBA" id="ARBA00022563"/>
    </source>
</evidence>
<dbReference type="GO" id="GO:0032259">
    <property type="term" value="P:methylation"/>
    <property type="evidence" value="ECO:0007669"/>
    <property type="project" value="UniProtKB-KW"/>
</dbReference>
<keyword evidence="4" id="KW-0028">Amino-acid biosynthesis</keyword>
<dbReference type="GO" id="GO:0005737">
    <property type="term" value="C:cytoplasm"/>
    <property type="evidence" value="ECO:0007669"/>
    <property type="project" value="TreeGrafter"/>
</dbReference>
<evidence type="ECO:0000256" key="1">
    <source>
        <dbReference type="ARBA" id="ARBA00001933"/>
    </source>
</evidence>
<dbReference type="OrthoDB" id="9803871at2"/>
<dbReference type="Proteomes" id="UP000198956">
    <property type="component" value="Unassembled WGS sequence"/>
</dbReference>
<reference evidence="7 10" key="2">
    <citation type="submission" date="2021-08" db="EMBL/GenBank/DDBJ databases">
        <title>Complete genome sequence of the strain Aneurinibacillus thermoaerophilus CCM 8960.</title>
        <authorList>
            <person name="Musilova J."/>
            <person name="Kourilova X."/>
            <person name="Pernicova I."/>
            <person name="Bezdicek M."/>
            <person name="Lengerova M."/>
            <person name="Obruca S."/>
            <person name="Sedlar K."/>
        </authorList>
    </citation>
    <scope>NUCLEOTIDE SEQUENCE [LARGE SCALE GENOMIC DNA]</scope>
    <source>
        <strain evidence="7 10">CCM 8960</strain>
    </source>
</reference>
<dbReference type="EMBL" id="CP080764">
    <property type="protein sequence ID" value="QYY44063.1"/>
    <property type="molecule type" value="Genomic_DNA"/>
</dbReference>
<evidence type="ECO:0000256" key="2">
    <source>
        <dbReference type="ARBA" id="ARBA00006376"/>
    </source>
</evidence>
<gene>
    <name evidence="7" type="ORF">K3F53_07745</name>
    <name evidence="8" type="ORF">SAMN04489735_102015</name>
</gene>
<evidence type="ECO:0000313" key="9">
    <source>
        <dbReference type="Proteomes" id="UP000198956"/>
    </source>
</evidence>
<dbReference type="GO" id="GO:0004372">
    <property type="term" value="F:glycine hydroxymethyltransferase activity"/>
    <property type="evidence" value="ECO:0007669"/>
    <property type="project" value="TreeGrafter"/>
</dbReference>
<dbReference type="GO" id="GO:0030170">
    <property type="term" value="F:pyridoxal phosphate binding"/>
    <property type="evidence" value="ECO:0007669"/>
    <property type="project" value="TreeGrafter"/>
</dbReference>
<dbReference type="Proteomes" id="UP000826616">
    <property type="component" value="Chromosome"/>
</dbReference>
<protein>
    <submittedName>
        <fullName evidence="8">Glycine hydroxymethyltransferase</fullName>
    </submittedName>
</protein>
<dbReference type="PANTHER" id="PTHR11680">
    <property type="entry name" value="SERINE HYDROXYMETHYLTRANSFERASE"/>
    <property type="match status" value="1"/>
</dbReference>
<dbReference type="RefSeq" id="WP_057899103.1">
    <property type="nucleotide sequence ID" value="NZ_CP080764.1"/>
</dbReference>
<proteinExistence type="inferred from homology"/>
<evidence type="ECO:0000259" key="6">
    <source>
        <dbReference type="Pfam" id="PF00464"/>
    </source>
</evidence>
<dbReference type="Gene3D" id="3.40.640.10">
    <property type="entry name" value="Type I PLP-dependent aspartate aminotransferase-like (Major domain)"/>
    <property type="match status" value="1"/>
</dbReference>
<dbReference type="InterPro" id="IPR039429">
    <property type="entry name" value="SHMT-like_dom"/>
</dbReference>
<dbReference type="Pfam" id="PF00464">
    <property type="entry name" value="SHMT"/>
    <property type="match status" value="1"/>
</dbReference>
<dbReference type="InterPro" id="IPR015421">
    <property type="entry name" value="PyrdxlP-dep_Trfase_major"/>
</dbReference>
<dbReference type="SUPFAM" id="SSF53383">
    <property type="entry name" value="PLP-dependent transferases"/>
    <property type="match status" value="1"/>
</dbReference>
<dbReference type="InterPro" id="IPR015424">
    <property type="entry name" value="PyrdxlP-dep_Trfase"/>
</dbReference>
<evidence type="ECO:0000256" key="5">
    <source>
        <dbReference type="ARBA" id="ARBA00022898"/>
    </source>
</evidence>